<protein>
    <submittedName>
        <fullName evidence="3">Endopeptidase</fullName>
    </submittedName>
</protein>
<evidence type="ECO:0000259" key="2">
    <source>
        <dbReference type="Pfam" id="PF01551"/>
    </source>
</evidence>
<dbReference type="Gene3D" id="2.70.70.10">
    <property type="entry name" value="Glucose Permease (Domain IIA)"/>
    <property type="match status" value="1"/>
</dbReference>
<dbReference type="Proteomes" id="UP000248606">
    <property type="component" value="Unassembled WGS sequence"/>
</dbReference>
<comment type="caution">
    <text evidence="3">The sequence shown here is derived from an EMBL/GenBank/DDBJ whole genome shotgun (WGS) entry which is preliminary data.</text>
</comment>
<dbReference type="InterPro" id="IPR050570">
    <property type="entry name" value="Cell_wall_metabolism_enzyme"/>
</dbReference>
<evidence type="ECO:0000313" key="4">
    <source>
        <dbReference type="Proteomes" id="UP000248606"/>
    </source>
</evidence>
<feature type="region of interest" description="Disordered" evidence="1">
    <location>
        <begin position="1"/>
        <end position="20"/>
    </location>
</feature>
<dbReference type="CDD" id="cd12797">
    <property type="entry name" value="M23_peptidase"/>
    <property type="match status" value="1"/>
</dbReference>
<gene>
    <name evidence="3" type="ORF">DI579_00160</name>
</gene>
<accession>A0A2W5IH81</accession>
<organism evidence="3 4">
    <name type="scientific">Lawsonella clevelandensis</name>
    <dbReference type="NCBI Taxonomy" id="1528099"/>
    <lineage>
        <taxon>Bacteria</taxon>
        <taxon>Bacillati</taxon>
        <taxon>Actinomycetota</taxon>
        <taxon>Actinomycetes</taxon>
        <taxon>Mycobacteriales</taxon>
        <taxon>Lawsonellaceae</taxon>
        <taxon>Lawsonella</taxon>
    </lineage>
</organism>
<reference evidence="3 4" key="1">
    <citation type="submission" date="2017-08" db="EMBL/GenBank/DDBJ databases">
        <title>Infants hospitalized years apart are colonized by the same room-sourced microbial strains.</title>
        <authorList>
            <person name="Brooks B."/>
            <person name="Olm M.R."/>
            <person name="Firek B.A."/>
            <person name="Baker R."/>
            <person name="Thomas B.C."/>
            <person name="Morowitz M.J."/>
            <person name="Banfield J.F."/>
        </authorList>
    </citation>
    <scope>NUCLEOTIDE SEQUENCE [LARGE SCALE GENOMIC DNA]</scope>
    <source>
        <strain evidence="3">S2_006_000_R1_57</strain>
    </source>
</reference>
<dbReference type="InterPro" id="IPR016047">
    <property type="entry name" value="M23ase_b-sheet_dom"/>
</dbReference>
<dbReference type="EMBL" id="QFOZ01000001">
    <property type="protein sequence ID" value="PZP89634.1"/>
    <property type="molecule type" value="Genomic_DNA"/>
</dbReference>
<dbReference type="Pfam" id="PF01551">
    <property type="entry name" value="Peptidase_M23"/>
    <property type="match status" value="1"/>
</dbReference>
<dbReference type="AlphaFoldDB" id="A0A2W5IH81"/>
<feature type="compositionally biased region" description="Basic and acidic residues" evidence="1">
    <location>
        <begin position="1"/>
        <end position="16"/>
    </location>
</feature>
<feature type="domain" description="M23ase beta-sheet core" evidence="2">
    <location>
        <begin position="142"/>
        <end position="237"/>
    </location>
</feature>
<dbReference type="GO" id="GO:0004222">
    <property type="term" value="F:metalloendopeptidase activity"/>
    <property type="evidence" value="ECO:0007669"/>
    <property type="project" value="TreeGrafter"/>
</dbReference>
<dbReference type="SUPFAM" id="SSF51261">
    <property type="entry name" value="Duplicated hybrid motif"/>
    <property type="match status" value="1"/>
</dbReference>
<dbReference type="PANTHER" id="PTHR21666:SF270">
    <property type="entry name" value="MUREIN HYDROLASE ACTIVATOR ENVC"/>
    <property type="match status" value="1"/>
</dbReference>
<evidence type="ECO:0000313" key="3">
    <source>
        <dbReference type="EMBL" id="PZP89634.1"/>
    </source>
</evidence>
<name>A0A2W5IH81_9ACTN</name>
<evidence type="ECO:0000256" key="1">
    <source>
        <dbReference type="SAM" id="MobiDB-lite"/>
    </source>
</evidence>
<dbReference type="InterPro" id="IPR011055">
    <property type="entry name" value="Dup_hybrid_motif"/>
</dbReference>
<sequence length="248" mass="25680">MLVSNERKSEDAEAMKLPRHRASAKSISGGAAGTVGTVAVALAAGAITTAGVTSALASNNTSVRHDPIELANNVIEQDSSLTPVIASATDTDALAGFTSQLKVAGTAQHHRMAAELASRQPTVVLPAVGIITSGFGPRWGSFHGGIDIANAAGTPIHAIADGVVIDSGPAAGYGNWIRIRHNNGAISVYGHMYDLFVSKGEKVKAGQKIAGMGSAGFSTGTHLHFEIWPDGARKVDPLRWLARFGLHF</sequence>
<dbReference type="PANTHER" id="PTHR21666">
    <property type="entry name" value="PEPTIDASE-RELATED"/>
    <property type="match status" value="1"/>
</dbReference>
<proteinExistence type="predicted"/>